<comment type="catalytic activity">
    <reaction evidence="6 9 10">
        <text>4-methyl-5-(2-phosphooxyethyl)-thiazole + 4-amino-2-methyl-5-(diphosphooxymethyl)pyrimidine + H(+) = thiamine phosphate + diphosphate</text>
        <dbReference type="Rhea" id="RHEA:22328"/>
        <dbReference type="ChEBI" id="CHEBI:15378"/>
        <dbReference type="ChEBI" id="CHEBI:33019"/>
        <dbReference type="ChEBI" id="CHEBI:37575"/>
        <dbReference type="ChEBI" id="CHEBI:57841"/>
        <dbReference type="ChEBI" id="CHEBI:58296"/>
        <dbReference type="EC" id="2.5.1.3"/>
    </reaction>
</comment>
<dbReference type="EMBL" id="JAGDEL010000004">
    <property type="protein sequence ID" value="MBO1511587.1"/>
    <property type="molecule type" value="Genomic_DNA"/>
</dbReference>
<proteinExistence type="inferred from homology"/>
<dbReference type="InterPro" id="IPR034291">
    <property type="entry name" value="TMP_synthase"/>
</dbReference>
<feature type="binding site" evidence="9">
    <location>
        <begin position="141"/>
        <end position="143"/>
    </location>
    <ligand>
        <name>2-[(2R,5Z)-2-carboxy-4-methylthiazol-5(2H)-ylidene]ethyl phosphate</name>
        <dbReference type="ChEBI" id="CHEBI:62899"/>
    </ligand>
</feature>
<dbReference type="SUPFAM" id="SSF51391">
    <property type="entry name" value="Thiamin phosphate synthase"/>
    <property type="match status" value="1"/>
</dbReference>
<comment type="function">
    <text evidence="9">Condenses 4-methyl-5-(beta-hydroxyethyl)thiazole monophosphate (THZ-P) and 2-methyl-4-amino-5-hydroxymethyl pyrimidine pyrophosphate (HMP-PP) to form thiamine monophosphate (TMP).</text>
</comment>
<dbReference type="Gene3D" id="3.20.20.70">
    <property type="entry name" value="Aldolase class I"/>
    <property type="match status" value="1"/>
</dbReference>
<keyword evidence="2 9" id="KW-0808">Transferase</keyword>
<dbReference type="PANTHER" id="PTHR20857">
    <property type="entry name" value="THIAMINE-PHOSPHATE PYROPHOSPHORYLASE"/>
    <property type="match status" value="1"/>
</dbReference>
<feature type="binding site" evidence="9">
    <location>
        <position position="144"/>
    </location>
    <ligand>
        <name>4-amino-2-methyl-5-(diphosphooxymethyl)pyrimidine</name>
        <dbReference type="ChEBI" id="CHEBI:57841"/>
    </ligand>
</feature>
<feature type="binding site" evidence="9">
    <location>
        <position position="174"/>
    </location>
    <ligand>
        <name>2-[(2R,5Z)-2-carboxy-4-methylthiazol-5(2H)-ylidene]ethyl phosphate</name>
        <dbReference type="ChEBI" id="CHEBI:62899"/>
    </ligand>
</feature>
<dbReference type="InterPro" id="IPR013785">
    <property type="entry name" value="Aldolase_TIM"/>
</dbReference>
<feature type="binding site" evidence="9">
    <location>
        <begin position="41"/>
        <end position="45"/>
    </location>
    <ligand>
        <name>4-amino-2-methyl-5-(diphosphooxymethyl)pyrimidine</name>
        <dbReference type="ChEBI" id="CHEBI:57841"/>
    </ligand>
</feature>
<comment type="cofactor">
    <cofactor evidence="9">
        <name>Mg(2+)</name>
        <dbReference type="ChEBI" id="CHEBI:18420"/>
    </cofactor>
    <text evidence="9">Binds 1 Mg(2+) ion per subunit.</text>
</comment>
<dbReference type="PANTHER" id="PTHR20857:SF15">
    <property type="entry name" value="THIAMINE-PHOSPHATE SYNTHASE"/>
    <property type="match status" value="1"/>
</dbReference>
<comment type="caution">
    <text evidence="13">The sequence shown here is derived from an EMBL/GenBank/DDBJ whole genome shotgun (WGS) entry which is preliminary data.</text>
</comment>
<feature type="domain" description="Thiamine phosphate synthase/TenI" evidence="12">
    <location>
        <begin position="11"/>
        <end position="197"/>
    </location>
</feature>
<evidence type="ECO:0000313" key="13">
    <source>
        <dbReference type="EMBL" id="MBO1511587.1"/>
    </source>
</evidence>
<evidence type="ECO:0000256" key="5">
    <source>
        <dbReference type="ARBA" id="ARBA00022977"/>
    </source>
</evidence>
<gene>
    <name evidence="9" type="primary">thiE</name>
    <name evidence="13" type="ORF">I7822_07890</name>
</gene>
<keyword evidence="14" id="KW-1185">Reference proteome</keyword>
<feature type="binding site" evidence="9">
    <location>
        <position position="76"/>
    </location>
    <ligand>
        <name>4-amino-2-methyl-5-(diphosphooxymethyl)pyrimidine</name>
        <dbReference type="ChEBI" id="CHEBI:57841"/>
    </ligand>
</feature>
<dbReference type="GO" id="GO:0004789">
    <property type="term" value="F:thiamine-phosphate diphosphorylase activity"/>
    <property type="evidence" value="ECO:0007669"/>
    <property type="project" value="UniProtKB-EC"/>
</dbReference>
<evidence type="ECO:0000256" key="9">
    <source>
        <dbReference type="HAMAP-Rule" id="MF_00097"/>
    </source>
</evidence>
<comment type="pathway">
    <text evidence="1 9 11">Cofactor biosynthesis; thiamine diphosphate biosynthesis; thiamine phosphate from 4-amino-2-methyl-5-diphosphomethylpyrimidine and 4-methyl-5-(2-phosphoethyl)-thiazole: step 1/1.</text>
</comment>
<name>A0ABS3MZZ6_9BACI</name>
<sequence>MIMKIGDALKVYFVMGSTNCRDLDPEKTLYEALEGGVTLFQFREKGVGCLVGHECIYLGNSLRKLCKQYKVPFIVNDDIELAIELGADGVHIGQDDRDPLLTRKQIGHDKWLGISTHSVEEAKQAVKDGANYIGVGPMYSTKTKADAHAVVGPELITQIRTSGLSDFPIVGIGGITLENATNVYKAGANGVAIISGISQAKSPEQAAAAFRKIGEDSKSKSLQDFCSKLQKSSQ</sequence>
<evidence type="ECO:0000256" key="11">
    <source>
        <dbReference type="RuleBase" id="RU004253"/>
    </source>
</evidence>
<dbReference type="Pfam" id="PF02581">
    <property type="entry name" value="TMP-TENI"/>
    <property type="match status" value="1"/>
</dbReference>
<dbReference type="EC" id="2.5.1.3" evidence="9"/>
<dbReference type="InterPro" id="IPR036206">
    <property type="entry name" value="ThiamineP_synth_sf"/>
</dbReference>
<evidence type="ECO:0000256" key="2">
    <source>
        <dbReference type="ARBA" id="ARBA00022679"/>
    </source>
</evidence>
<comment type="catalytic activity">
    <reaction evidence="8 9 10">
        <text>2-[(2R,5Z)-2-carboxy-4-methylthiazol-5(2H)-ylidene]ethyl phosphate + 4-amino-2-methyl-5-(diphosphooxymethyl)pyrimidine + 2 H(+) = thiamine phosphate + CO2 + diphosphate</text>
        <dbReference type="Rhea" id="RHEA:47844"/>
        <dbReference type="ChEBI" id="CHEBI:15378"/>
        <dbReference type="ChEBI" id="CHEBI:16526"/>
        <dbReference type="ChEBI" id="CHEBI:33019"/>
        <dbReference type="ChEBI" id="CHEBI:37575"/>
        <dbReference type="ChEBI" id="CHEBI:57841"/>
        <dbReference type="ChEBI" id="CHEBI:62899"/>
        <dbReference type="EC" id="2.5.1.3"/>
    </reaction>
</comment>
<dbReference type="Proteomes" id="UP000663981">
    <property type="component" value="Unassembled WGS sequence"/>
</dbReference>
<dbReference type="InterPro" id="IPR022998">
    <property type="entry name" value="ThiamineP_synth_TenI"/>
</dbReference>
<comment type="catalytic activity">
    <reaction evidence="7 9 10">
        <text>2-(2-carboxy-4-methylthiazol-5-yl)ethyl phosphate + 4-amino-2-methyl-5-(diphosphooxymethyl)pyrimidine + 2 H(+) = thiamine phosphate + CO2 + diphosphate</text>
        <dbReference type="Rhea" id="RHEA:47848"/>
        <dbReference type="ChEBI" id="CHEBI:15378"/>
        <dbReference type="ChEBI" id="CHEBI:16526"/>
        <dbReference type="ChEBI" id="CHEBI:33019"/>
        <dbReference type="ChEBI" id="CHEBI:37575"/>
        <dbReference type="ChEBI" id="CHEBI:57841"/>
        <dbReference type="ChEBI" id="CHEBI:62890"/>
        <dbReference type="EC" id="2.5.1.3"/>
    </reaction>
</comment>
<evidence type="ECO:0000256" key="1">
    <source>
        <dbReference type="ARBA" id="ARBA00005165"/>
    </source>
</evidence>
<evidence type="ECO:0000256" key="7">
    <source>
        <dbReference type="ARBA" id="ARBA00047851"/>
    </source>
</evidence>
<organism evidence="13 14">
    <name type="scientific">Metabacillus bambusae</name>
    <dbReference type="NCBI Taxonomy" id="2795218"/>
    <lineage>
        <taxon>Bacteria</taxon>
        <taxon>Bacillati</taxon>
        <taxon>Bacillota</taxon>
        <taxon>Bacilli</taxon>
        <taxon>Bacillales</taxon>
        <taxon>Bacillaceae</taxon>
        <taxon>Metabacillus</taxon>
    </lineage>
</organism>
<evidence type="ECO:0000313" key="14">
    <source>
        <dbReference type="Proteomes" id="UP000663981"/>
    </source>
</evidence>
<dbReference type="HAMAP" id="MF_00097">
    <property type="entry name" value="TMP_synthase"/>
    <property type="match status" value="1"/>
</dbReference>
<keyword evidence="5 9" id="KW-0784">Thiamine biosynthesis</keyword>
<evidence type="ECO:0000256" key="4">
    <source>
        <dbReference type="ARBA" id="ARBA00022842"/>
    </source>
</evidence>
<accession>A0ABS3MZZ6</accession>
<reference evidence="13 14" key="1">
    <citation type="submission" date="2021-03" db="EMBL/GenBank/DDBJ databases">
        <title>Whole genome sequence of Metabacillus bambusae BG109.</title>
        <authorList>
            <person name="Jeong J.W."/>
        </authorList>
    </citation>
    <scope>NUCLEOTIDE SEQUENCE [LARGE SCALE GENOMIC DNA]</scope>
    <source>
        <strain evidence="13 14">BG109</strain>
    </source>
</reference>
<evidence type="ECO:0000256" key="10">
    <source>
        <dbReference type="RuleBase" id="RU003826"/>
    </source>
</evidence>
<feature type="binding site" evidence="9">
    <location>
        <position position="77"/>
    </location>
    <ligand>
        <name>Mg(2+)</name>
        <dbReference type="ChEBI" id="CHEBI:18420"/>
    </ligand>
</feature>
<dbReference type="CDD" id="cd00564">
    <property type="entry name" value="TMP_TenI"/>
    <property type="match status" value="1"/>
</dbReference>
<feature type="binding site" evidence="9">
    <location>
        <position position="96"/>
    </location>
    <ligand>
        <name>Mg(2+)</name>
        <dbReference type="ChEBI" id="CHEBI:18420"/>
    </ligand>
</feature>
<evidence type="ECO:0000259" key="12">
    <source>
        <dbReference type="Pfam" id="PF02581"/>
    </source>
</evidence>
<evidence type="ECO:0000256" key="3">
    <source>
        <dbReference type="ARBA" id="ARBA00022723"/>
    </source>
</evidence>
<evidence type="ECO:0000256" key="6">
    <source>
        <dbReference type="ARBA" id="ARBA00047334"/>
    </source>
</evidence>
<feature type="binding site" evidence="9">
    <location>
        <begin position="194"/>
        <end position="195"/>
    </location>
    <ligand>
        <name>2-[(2R,5Z)-2-carboxy-4-methylthiazol-5(2H)-ylidene]ethyl phosphate</name>
        <dbReference type="ChEBI" id="CHEBI:62899"/>
    </ligand>
</feature>
<keyword evidence="4 9" id="KW-0460">Magnesium</keyword>
<feature type="binding site" evidence="9">
    <location>
        <position position="115"/>
    </location>
    <ligand>
        <name>4-amino-2-methyl-5-(diphosphooxymethyl)pyrimidine</name>
        <dbReference type="ChEBI" id="CHEBI:57841"/>
    </ligand>
</feature>
<comment type="similarity">
    <text evidence="9 10">Belongs to the thiamine-phosphate synthase family.</text>
</comment>
<evidence type="ECO:0000256" key="8">
    <source>
        <dbReference type="ARBA" id="ARBA00047883"/>
    </source>
</evidence>
<keyword evidence="3 9" id="KW-0479">Metal-binding</keyword>
<protein>
    <recommendedName>
        <fullName evidence="9">Thiamine-phosphate synthase</fullName>
        <shortName evidence="9">TP synthase</shortName>
        <shortName evidence="9">TPS</shortName>
        <ecNumber evidence="9">2.5.1.3</ecNumber>
    </recommendedName>
    <alternativeName>
        <fullName evidence="9">Thiamine-phosphate pyrophosphorylase</fullName>
        <shortName evidence="9">TMP pyrophosphorylase</shortName>
        <shortName evidence="9">TMP-PPase</shortName>
    </alternativeName>
</protein>
<dbReference type="NCBIfam" id="TIGR00693">
    <property type="entry name" value="thiE"/>
    <property type="match status" value="1"/>
</dbReference>